<evidence type="ECO:0000313" key="3">
    <source>
        <dbReference type="Proteomes" id="UP000277580"/>
    </source>
</evidence>
<feature type="compositionally biased region" description="Polar residues" evidence="1">
    <location>
        <begin position="1"/>
        <end position="24"/>
    </location>
</feature>
<gene>
    <name evidence="2" type="ORF">P167DRAFT_578344</name>
</gene>
<feature type="region of interest" description="Disordered" evidence="1">
    <location>
        <begin position="1"/>
        <end position="28"/>
    </location>
</feature>
<name>A0A3N4KRI1_9PEZI</name>
<reference evidence="2 3" key="1">
    <citation type="journal article" date="2018" name="Nat. Ecol. Evol.">
        <title>Pezizomycetes genomes reveal the molecular basis of ectomycorrhizal truffle lifestyle.</title>
        <authorList>
            <person name="Murat C."/>
            <person name="Payen T."/>
            <person name="Noel B."/>
            <person name="Kuo A."/>
            <person name="Morin E."/>
            <person name="Chen J."/>
            <person name="Kohler A."/>
            <person name="Krizsan K."/>
            <person name="Balestrini R."/>
            <person name="Da Silva C."/>
            <person name="Montanini B."/>
            <person name="Hainaut M."/>
            <person name="Levati E."/>
            <person name="Barry K.W."/>
            <person name="Belfiori B."/>
            <person name="Cichocki N."/>
            <person name="Clum A."/>
            <person name="Dockter R.B."/>
            <person name="Fauchery L."/>
            <person name="Guy J."/>
            <person name="Iotti M."/>
            <person name="Le Tacon F."/>
            <person name="Lindquist E.A."/>
            <person name="Lipzen A."/>
            <person name="Malagnac F."/>
            <person name="Mello A."/>
            <person name="Molinier V."/>
            <person name="Miyauchi S."/>
            <person name="Poulain J."/>
            <person name="Riccioni C."/>
            <person name="Rubini A."/>
            <person name="Sitrit Y."/>
            <person name="Splivallo R."/>
            <person name="Traeger S."/>
            <person name="Wang M."/>
            <person name="Zifcakova L."/>
            <person name="Wipf D."/>
            <person name="Zambonelli A."/>
            <person name="Paolocci F."/>
            <person name="Nowrousian M."/>
            <person name="Ottonello S."/>
            <person name="Baldrian P."/>
            <person name="Spatafora J.W."/>
            <person name="Henrissat B."/>
            <person name="Nagy L.G."/>
            <person name="Aury J.M."/>
            <person name="Wincker P."/>
            <person name="Grigoriev I.V."/>
            <person name="Bonfante P."/>
            <person name="Martin F.M."/>
        </authorList>
    </citation>
    <scope>NUCLEOTIDE SEQUENCE [LARGE SCALE GENOMIC DNA]</scope>
    <source>
        <strain evidence="2 3">CCBAS932</strain>
    </source>
</reference>
<feature type="region of interest" description="Disordered" evidence="1">
    <location>
        <begin position="70"/>
        <end position="92"/>
    </location>
</feature>
<dbReference type="EMBL" id="ML119164">
    <property type="protein sequence ID" value="RPB08375.1"/>
    <property type="molecule type" value="Genomic_DNA"/>
</dbReference>
<dbReference type="OrthoDB" id="5396039at2759"/>
<accession>A0A3N4KRI1</accession>
<proteinExistence type="predicted"/>
<evidence type="ECO:0000256" key="1">
    <source>
        <dbReference type="SAM" id="MobiDB-lite"/>
    </source>
</evidence>
<organism evidence="2 3">
    <name type="scientific">Morchella conica CCBAS932</name>
    <dbReference type="NCBI Taxonomy" id="1392247"/>
    <lineage>
        <taxon>Eukaryota</taxon>
        <taxon>Fungi</taxon>
        <taxon>Dikarya</taxon>
        <taxon>Ascomycota</taxon>
        <taxon>Pezizomycotina</taxon>
        <taxon>Pezizomycetes</taxon>
        <taxon>Pezizales</taxon>
        <taxon>Morchellaceae</taxon>
        <taxon>Morchella</taxon>
    </lineage>
</organism>
<protein>
    <submittedName>
        <fullName evidence="2">Uncharacterized protein</fullName>
    </submittedName>
</protein>
<dbReference type="AlphaFoldDB" id="A0A3N4KRI1"/>
<dbReference type="InParanoid" id="A0A3N4KRI1"/>
<evidence type="ECO:0000313" key="2">
    <source>
        <dbReference type="EMBL" id="RPB08375.1"/>
    </source>
</evidence>
<sequence>MAKPLNNPTDDFNTNPRPHPTTSISDDHAIPKQFCPLDITKASLHALQEGAWGLATTAFELIAAHAFQDDPISSSSSSSSSQASKAPDDVNLEPTESRAIIVARLDQAVFTPLPVPRIRMKCSTCKRTKWNYSLIIGEGGPLGGEEFCTSDHNSECEDEMEQEEEKDWVTNETIDMIHFCPTLPVQVWNGERFVERPCTHGLEVIER</sequence>
<dbReference type="Proteomes" id="UP000277580">
    <property type="component" value="Unassembled WGS sequence"/>
</dbReference>
<keyword evidence="3" id="KW-1185">Reference proteome</keyword>